<dbReference type="EMBL" id="JBHSPH010000002">
    <property type="protein sequence ID" value="MFC5861821.1"/>
    <property type="molecule type" value="Genomic_DNA"/>
</dbReference>
<name>A0ABW1EBW6_9BACT</name>
<dbReference type="Proteomes" id="UP001596091">
    <property type="component" value="Unassembled WGS sequence"/>
</dbReference>
<accession>A0ABW1EBW6</accession>
<evidence type="ECO:0000313" key="2">
    <source>
        <dbReference type="EMBL" id="MFC5861821.1"/>
    </source>
</evidence>
<feature type="domain" description="Microcin J25-processing protein McjB C-terminal" evidence="1">
    <location>
        <begin position="11"/>
        <end position="122"/>
    </location>
</feature>
<evidence type="ECO:0000259" key="1">
    <source>
        <dbReference type="Pfam" id="PF13471"/>
    </source>
</evidence>
<dbReference type="InterPro" id="IPR032708">
    <property type="entry name" value="McjB_C"/>
</dbReference>
<evidence type="ECO:0000313" key="3">
    <source>
        <dbReference type="Proteomes" id="UP001596091"/>
    </source>
</evidence>
<dbReference type="InterPro" id="IPR053521">
    <property type="entry name" value="McjB-like"/>
</dbReference>
<dbReference type="RefSeq" id="WP_263337488.1">
    <property type="nucleotide sequence ID" value="NZ_JAGSYH010000004.1"/>
</dbReference>
<sequence length="125" mass="14839">MLRRVLESWLLLFRFEIMMRFAEFKDLHRLVRSVPVRASHGSDFVTSGDLCRAMDYACVFYFRRVQCLQRSCATTLLLRRYGWRAELVIGAQLVPFKSHAWVEINSVIVNDKPYVSEIYQVLERF</sequence>
<proteinExistence type="predicted"/>
<dbReference type="Pfam" id="PF13471">
    <property type="entry name" value="Transglut_core3"/>
    <property type="match status" value="1"/>
</dbReference>
<gene>
    <name evidence="2" type="ORF">ACFPT7_05920</name>
</gene>
<reference evidence="3" key="1">
    <citation type="journal article" date="2019" name="Int. J. Syst. Evol. Microbiol.">
        <title>The Global Catalogue of Microorganisms (GCM) 10K type strain sequencing project: providing services to taxonomists for standard genome sequencing and annotation.</title>
        <authorList>
            <consortium name="The Broad Institute Genomics Platform"/>
            <consortium name="The Broad Institute Genome Sequencing Center for Infectious Disease"/>
            <person name="Wu L."/>
            <person name="Ma J."/>
        </authorList>
    </citation>
    <scope>NUCLEOTIDE SEQUENCE [LARGE SCALE GENOMIC DNA]</scope>
    <source>
        <strain evidence="3">JCM 4087</strain>
    </source>
</reference>
<protein>
    <submittedName>
        <fullName evidence="2">Lasso peptide biosynthesis B2 protein</fullName>
    </submittedName>
</protein>
<comment type="caution">
    <text evidence="2">The sequence shown here is derived from an EMBL/GenBank/DDBJ whole genome shotgun (WGS) entry which is preliminary data.</text>
</comment>
<organism evidence="2 3">
    <name type="scientific">Acidicapsa dinghuensis</name>
    <dbReference type="NCBI Taxonomy" id="2218256"/>
    <lineage>
        <taxon>Bacteria</taxon>
        <taxon>Pseudomonadati</taxon>
        <taxon>Acidobacteriota</taxon>
        <taxon>Terriglobia</taxon>
        <taxon>Terriglobales</taxon>
        <taxon>Acidobacteriaceae</taxon>
        <taxon>Acidicapsa</taxon>
    </lineage>
</organism>
<dbReference type="NCBIfam" id="NF033537">
    <property type="entry name" value="lasso_biosyn_B2"/>
    <property type="match status" value="1"/>
</dbReference>
<keyword evidence="3" id="KW-1185">Reference proteome</keyword>